<name>A0A166H8M9_DAUCS</name>
<evidence type="ECO:0000313" key="7">
    <source>
        <dbReference type="Proteomes" id="UP000077755"/>
    </source>
</evidence>
<dbReference type="EMBL" id="LNRQ01000001">
    <property type="protein sequence ID" value="KZN09945.1"/>
    <property type="molecule type" value="Genomic_DNA"/>
</dbReference>
<evidence type="ECO:0000259" key="4">
    <source>
        <dbReference type="Pfam" id="PF21634"/>
    </source>
</evidence>
<dbReference type="OMA" id="HRILNIQ"/>
<gene>
    <name evidence="5" type="ORF">DCAR_002601</name>
    <name evidence="6" type="ORF">DCAR_0102720</name>
</gene>
<feature type="region of interest" description="Disordered" evidence="3">
    <location>
        <begin position="36"/>
        <end position="72"/>
    </location>
</feature>
<dbReference type="InterPro" id="IPR049080">
    <property type="entry name" value="MOV-10-like_beta-barrel"/>
</dbReference>
<keyword evidence="2" id="KW-0963">Cytoplasm</keyword>
<feature type="domain" description="Helicase MOV-10-like beta-barrel" evidence="4">
    <location>
        <begin position="297"/>
        <end position="377"/>
    </location>
</feature>
<dbReference type="OrthoDB" id="6513042at2759"/>
<dbReference type="GO" id="GO:0004386">
    <property type="term" value="F:helicase activity"/>
    <property type="evidence" value="ECO:0007669"/>
    <property type="project" value="UniProtKB-KW"/>
</dbReference>
<keyword evidence="7" id="KW-1185">Reference proteome</keyword>
<dbReference type="PANTHER" id="PTHR45418">
    <property type="entry name" value="CANCER/TESTIS ANTIGEN 55"/>
    <property type="match status" value="1"/>
</dbReference>
<dbReference type="AlphaFoldDB" id="A0A166H8M9"/>
<reference evidence="5" key="1">
    <citation type="journal article" date="2016" name="Nat. Genet.">
        <title>A high-quality carrot genome assembly provides new insights into carotenoid accumulation and asterid genome evolution.</title>
        <authorList>
            <person name="Iorizzo M."/>
            <person name="Ellison S."/>
            <person name="Senalik D."/>
            <person name="Zeng P."/>
            <person name="Satapoomin P."/>
            <person name="Huang J."/>
            <person name="Bowman M."/>
            <person name="Iovene M."/>
            <person name="Sanseverino W."/>
            <person name="Cavagnaro P."/>
            <person name="Yildiz M."/>
            <person name="Macko-Podgorni A."/>
            <person name="Moranska E."/>
            <person name="Grzebelus E."/>
            <person name="Grzebelus D."/>
            <person name="Ashrafi H."/>
            <person name="Zheng Z."/>
            <person name="Cheng S."/>
            <person name="Spooner D."/>
            <person name="Van Deynze A."/>
            <person name="Simon P."/>
        </authorList>
    </citation>
    <scope>NUCLEOTIDE SEQUENCE [LARGE SCALE GENOMIC DNA]</scope>
    <source>
        <tissue evidence="5">Leaf</tissue>
    </source>
</reference>
<reference evidence="6" key="2">
    <citation type="submission" date="2022-03" db="EMBL/GenBank/DDBJ databases">
        <title>Draft title - Genomic analysis of global carrot germplasm unveils the trajectory of domestication and the origin of high carotenoid orange carrot.</title>
        <authorList>
            <person name="Iorizzo M."/>
            <person name="Ellison S."/>
            <person name="Senalik D."/>
            <person name="Macko-Podgorni A."/>
            <person name="Grzebelus D."/>
            <person name="Bostan H."/>
            <person name="Rolling W."/>
            <person name="Curaba J."/>
            <person name="Simon P."/>
        </authorList>
    </citation>
    <scope>NUCLEOTIDE SEQUENCE</scope>
    <source>
        <tissue evidence="6">Leaf</tissue>
    </source>
</reference>
<dbReference type="Gene3D" id="3.40.50.300">
    <property type="entry name" value="P-loop containing nucleotide triphosphate hydrolases"/>
    <property type="match status" value="1"/>
</dbReference>
<dbReference type="Gramene" id="KZN09945">
    <property type="protein sequence ID" value="KZN09945"/>
    <property type="gene ID" value="DCAR_002601"/>
</dbReference>
<dbReference type="GO" id="GO:0016787">
    <property type="term" value="F:hydrolase activity"/>
    <property type="evidence" value="ECO:0007669"/>
    <property type="project" value="UniProtKB-KW"/>
</dbReference>
<dbReference type="EMBL" id="CP093343">
    <property type="protein sequence ID" value="WOG83544.1"/>
    <property type="molecule type" value="Genomic_DNA"/>
</dbReference>
<evidence type="ECO:0000256" key="2">
    <source>
        <dbReference type="ARBA" id="ARBA00022490"/>
    </source>
</evidence>
<proteinExistence type="predicted"/>
<sequence>MSTTIKKDYSLLYHGAADSKDANTACIVSGVIQNQKPPRSSLKKHLSSLKSASNSTPKQAESKCTWVPKASSSRRGVSQKNINLISTDAALEDLEKPLSEPFIESNLSSSSPSYSTATPHPPEYPLISVNPASSFGLSKSTNRQTKAKCIQLRKDASTHGLASEDRKYVIKMNTILENSENPDSSPTFSPKSPPIFKRTQKNKTKHILVKKRALPLYIVPKHIKKLIKRDIVPIVLRKPLSPLTYKDYFATLLYAEDYYFEKWDGFEMLDVSMRNVSLELHKAVMHRRKGKSKSLSRSELSDDEDVRTLVQFEIDSIPGKRPFLLSKDFAYIRQSGTEDTPFKGIIYRVEKSKNLFVEFGVEFYDQHYSGCKYDVKFSLNRVCLKRTHNAIEAASDVLFKNFLFPDCIPSSKNISLEELWPFHLTLKEDQLRAVHRIVMHQGPSPYLLEGPLSVTRAKKHTRDRVIIAEKLTSTGTVIQEAVLQLWKASSVNRILICTNSNSACDALMSSLQKEIPVSDIFRSNAAFRELDEVPDDILPHCPYEEKDELFSCPQLAELEKFRLILSTFLSTSRLHNEGLKPGHFSHIFLVDASSAIEPETLVPLANLANEETVIVVSGKPQNCSRWVRSSIARYNGLQRSYFERLRNSELYVTLNPEVISELA</sequence>
<dbReference type="Proteomes" id="UP000077755">
    <property type="component" value="Chromosome 1"/>
</dbReference>
<evidence type="ECO:0000313" key="5">
    <source>
        <dbReference type="EMBL" id="KZN09945.1"/>
    </source>
</evidence>
<protein>
    <recommendedName>
        <fullName evidence="4">Helicase MOV-10-like beta-barrel domain-containing protein</fullName>
    </recommendedName>
</protein>
<dbReference type="PANTHER" id="PTHR45418:SF5">
    <property type="entry name" value="BRCA2-INTERACTING PROTEIN-LIKE-RELATED"/>
    <property type="match status" value="1"/>
</dbReference>
<comment type="subcellular location">
    <subcellularLocation>
        <location evidence="1">Cytoplasm</location>
    </subcellularLocation>
</comment>
<feature type="compositionally biased region" description="Low complexity" evidence="3">
    <location>
        <begin position="48"/>
        <end position="58"/>
    </location>
</feature>
<accession>A0A166H8M9</accession>
<evidence type="ECO:0000256" key="3">
    <source>
        <dbReference type="SAM" id="MobiDB-lite"/>
    </source>
</evidence>
<dbReference type="KEGG" id="dcr:108210783"/>
<organism evidence="5">
    <name type="scientific">Daucus carota subsp. sativus</name>
    <name type="common">Carrot</name>
    <dbReference type="NCBI Taxonomy" id="79200"/>
    <lineage>
        <taxon>Eukaryota</taxon>
        <taxon>Viridiplantae</taxon>
        <taxon>Streptophyta</taxon>
        <taxon>Embryophyta</taxon>
        <taxon>Tracheophyta</taxon>
        <taxon>Spermatophyta</taxon>
        <taxon>Magnoliopsida</taxon>
        <taxon>eudicotyledons</taxon>
        <taxon>Gunneridae</taxon>
        <taxon>Pentapetalae</taxon>
        <taxon>asterids</taxon>
        <taxon>campanulids</taxon>
        <taxon>Apiales</taxon>
        <taxon>Apiaceae</taxon>
        <taxon>Apioideae</taxon>
        <taxon>Scandiceae</taxon>
        <taxon>Daucinae</taxon>
        <taxon>Daucus</taxon>
        <taxon>Daucus sect. Daucus</taxon>
    </lineage>
</organism>
<dbReference type="GO" id="GO:0005737">
    <property type="term" value="C:cytoplasm"/>
    <property type="evidence" value="ECO:0007669"/>
    <property type="project" value="UniProtKB-SubCell"/>
</dbReference>
<dbReference type="GO" id="GO:0005524">
    <property type="term" value="F:ATP binding"/>
    <property type="evidence" value="ECO:0007669"/>
    <property type="project" value="UniProtKB-KW"/>
</dbReference>
<dbReference type="STRING" id="79200.A0A166H8M9"/>
<evidence type="ECO:0000256" key="1">
    <source>
        <dbReference type="ARBA" id="ARBA00004496"/>
    </source>
</evidence>
<dbReference type="InterPro" id="IPR027417">
    <property type="entry name" value="P-loop_NTPase"/>
</dbReference>
<evidence type="ECO:0000313" key="6">
    <source>
        <dbReference type="EMBL" id="WOG83544.1"/>
    </source>
</evidence>
<dbReference type="Pfam" id="PF21634">
    <property type="entry name" value="MOV-10_beta-barrel"/>
    <property type="match status" value="1"/>
</dbReference>